<evidence type="ECO:0000256" key="3">
    <source>
        <dbReference type="ARBA" id="ARBA00022448"/>
    </source>
</evidence>
<comment type="caution">
    <text evidence="12">The sequence shown here is derived from an EMBL/GenBank/DDBJ whole genome shotgun (WGS) entry which is preliminary data.</text>
</comment>
<dbReference type="Gene3D" id="1.20.1280.290">
    <property type="match status" value="2"/>
</dbReference>
<evidence type="ECO:0000256" key="1">
    <source>
        <dbReference type="ARBA" id="ARBA00004651"/>
    </source>
</evidence>
<accession>A0ABQ8UBM5</accession>
<evidence type="ECO:0000256" key="11">
    <source>
        <dbReference type="SAM" id="Phobius"/>
    </source>
</evidence>
<dbReference type="InterPro" id="IPR047664">
    <property type="entry name" value="SWEET"/>
</dbReference>
<evidence type="ECO:0000256" key="8">
    <source>
        <dbReference type="ARBA" id="ARBA00022989"/>
    </source>
</evidence>
<evidence type="ECO:0000256" key="5">
    <source>
        <dbReference type="ARBA" id="ARBA00022597"/>
    </source>
</evidence>
<feature type="transmembrane region" description="Helical" evidence="11">
    <location>
        <begin position="112"/>
        <end position="135"/>
    </location>
</feature>
<protein>
    <submittedName>
        <fullName evidence="12">Solute carrier family 50 (Sugar transporter)</fullName>
    </submittedName>
</protein>
<keyword evidence="7" id="KW-0677">Repeat</keyword>
<evidence type="ECO:0000256" key="4">
    <source>
        <dbReference type="ARBA" id="ARBA00022475"/>
    </source>
</evidence>
<feature type="transmembrane region" description="Helical" evidence="11">
    <location>
        <begin position="20"/>
        <end position="43"/>
    </location>
</feature>
<gene>
    <name evidence="12" type="ORF">PAPYR_9758</name>
</gene>
<dbReference type="Proteomes" id="UP001141327">
    <property type="component" value="Unassembled WGS sequence"/>
</dbReference>
<dbReference type="PANTHER" id="PTHR10791">
    <property type="entry name" value="RAG1-ACTIVATING PROTEIN 1"/>
    <property type="match status" value="1"/>
</dbReference>
<comment type="subcellular location">
    <subcellularLocation>
        <location evidence="1">Cell membrane</location>
        <topology evidence="1">Multi-pass membrane protein</topology>
    </subcellularLocation>
</comment>
<proteinExistence type="inferred from homology"/>
<dbReference type="EMBL" id="JAPMOS010000112">
    <property type="protein sequence ID" value="KAJ4455296.1"/>
    <property type="molecule type" value="Genomic_DNA"/>
</dbReference>
<evidence type="ECO:0000313" key="13">
    <source>
        <dbReference type="Proteomes" id="UP001141327"/>
    </source>
</evidence>
<keyword evidence="6 11" id="KW-0812">Transmembrane</keyword>
<keyword evidence="9 11" id="KW-0472">Membrane</keyword>
<evidence type="ECO:0000256" key="10">
    <source>
        <dbReference type="SAM" id="MobiDB-lite"/>
    </source>
</evidence>
<dbReference type="InterPro" id="IPR004316">
    <property type="entry name" value="SWEET_rpt"/>
</dbReference>
<feature type="transmembrane region" description="Helical" evidence="11">
    <location>
        <begin position="55"/>
        <end position="75"/>
    </location>
</feature>
<keyword evidence="13" id="KW-1185">Reference proteome</keyword>
<evidence type="ECO:0000313" key="12">
    <source>
        <dbReference type="EMBL" id="KAJ4455296.1"/>
    </source>
</evidence>
<keyword evidence="8 11" id="KW-1133">Transmembrane helix</keyword>
<reference evidence="12" key="1">
    <citation type="journal article" date="2022" name="bioRxiv">
        <title>Genomics of Preaxostyla Flagellates Illuminates Evolutionary Transitions and the Path Towards Mitochondrial Loss.</title>
        <authorList>
            <person name="Novak L.V.F."/>
            <person name="Treitli S.C."/>
            <person name="Pyrih J."/>
            <person name="Halakuc P."/>
            <person name="Pipaliya S.V."/>
            <person name="Vacek V."/>
            <person name="Brzon O."/>
            <person name="Soukal P."/>
            <person name="Eme L."/>
            <person name="Dacks J.B."/>
            <person name="Karnkowska A."/>
            <person name="Elias M."/>
            <person name="Hampl V."/>
        </authorList>
    </citation>
    <scope>NUCLEOTIDE SEQUENCE</scope>
    <source>
        <strain evidence="12">RCP-MX</strain>
    </source>
</reference>
<evidence type="ECO:0000256" key="9">
    <source>
        <dbReference type="ARBA" id="ARBA00023136"/>
    </source>
</evidence>
<feature type="region of interest" description="Disordered" evidence="10">
    <location>
        <begin position="235"/>
        <end position="269"/>
    </location>
</feature>
<keyword evidence="3" id="KW-0813">Transport</keyword>
<evidence type="ECO:0000256" key="7">
    <source>
        <dbReference type="ARBA" id="ARBA00022737"/>
    </source>
</evidence>
<feature type="transmembrane region" description="Helical" evidence="11">
    <location>
        <begin position="202"/>
        <end position="226"/>
    </location>
</feature>
<keyword evidence="4" id="KW-1003">Cell membrane</keyword>
<evidence type="ECO:0000256" key="2">
    <source>
        <dbReference type="ARBA" id="ARBA00007809"/>
    </source>
</evidence>
<sequence>MENVPVVSAAALSDSPGWLLTLLSILGVIGAGLQFTALVPRVWGFFKMNSVGDYPFVPILSIALQCFVWSAYGYLIRDFSVFGLNAYGCFLGCFYCLIYFRTMPAQRQKIFLISLCSVLVIVIAGFCVSMIPSIIDLGYDKDIIGKMAMAGSIALFAAPLVAMGQVIRARSCASMSLPLLLAALLSSHSWFFYGLLKPDLNIWLPNGIGSGLNWIQAILFAVFLPMDIKRKRAMKKLSEQNPTSPVSSPDEDSSLIHNQAPSPTPERAV</sequence>
<evidence type="ECO:0000256" key="6">
    <source>
        <dbReference type="ARBA" id="ARBA00022692"/>
    </source>
</evidence>
<feature type="transmembrane region" description="Helical" evidence="11">
    <location>
        <begin position="81"/>
        <end position="100"/>
    </location>
</feature>
<feature type="transmembrane region" description="Helical" evidence="11">
    <location>
        <begin position="147"/>
        <end position="167"/>
    </location>
</feature>
<keyword evidence="5" id="KW-0762">Sugar transport</keyword>
<dbReference type="Pfam" id="PF03083">
    <property type="entry name" value="MtN3_slv"/>
    <property type="match status" value="2"/>
</dbReference>
<name>A0ABQ8UBM5_9EUKA</name>
<comment type="similarity">
    <text evidence="2">Belongs to the SWEET sugar transporter family.</text>
</comment>
<feature type="transmembrane region" description="Helical" evidence="11">
    <location>
        <begin position="179"/>
        <end position="196"/>
    </location>
</feature>
<dbReference type="PANTHER" id="PTHR10791:SF30">
    <property type="entry name" value="SUGAR TRANSPORTER SWEET1"/>
    <property type="match status" value="1"/>
</dbReference>
<organism evidence="12 13">
    <name type="scientific">Paratrimastix pyriformis</name>
    <dbReference type="NCBI Taxonomy" id="342808"/>
    <lineage>
        <taxon>Eukaryota</taxon>
        <taxon>Metamonada</taxon>
        <taxon>Preaxostyla</taxon>
        <taxon>Paratrimastigidae</taxon>
        <taxon>Paratrimastix</taxon>
    </lineage>
</organism>